<protein>
    <submittedName>
        <fullName evidence="4">Subtilisin-like protease SBT4.3</fullName>
    </submittedName>
</protein>
<dbReference type="GO" id="GO:0004252">
    <property type="term" value="F:serine-type endopeptidase activity"/>
    <property type="evidence" value="ECO:0007669"/>
    <property type="project" value="InterPro"/>
</dbReference>
<dbReference type="InterPro" id="IPR000209">
    <property type="entry name" value="Peptidase_S8/S53_dom"/>
</dbReference>
<evidence type="ECO:0000313" key="4">
    <source>
        <dbReference type="EMBL" id="RVW56456.1"/>
    </source>
</evidence>
<comment type="caution">
    <text evidence="4">The sequence shown here is derived from an EMBL/GenBank/DDBJ whole genome shotgun (WGS) entry which is preliminary data.</text>
</comment>
<organism evidence="4 5">
    <name type="scientific">Vitis vinifera</name>
    <name type="common">Grape</name>
    <dbReference type="NCBI Taxonomy" id="29760"/>
    <lineage>
        <taxon>Eukaryota</taxon>
        <taxon>Viridiplantae</taxon>
        <taxon>Streptophyta</taxon>
        <taxon>Embryophyta</taxon>
        <taxon>Tracheophyta</taxon>
        <taxon>Spermatophyta</taxon>
        <taxon>Magnoliopsida</taxon>
        <taxon>eudicotyledons</taxon>
        <taxon>Gunneridae</taxon>
        <taxon>Pentapetalae</taxon>
        <taxon>rosids</taxon>
        <taxon>Vitales</taxon>
        <taxon>Vitaceae</taxon>
        <taxon>Viteae</taxon>
        <taxon>Vitis</taxon>
    </lineage>
</organism>
<accession>A0A438F921</accession>
<evidence type="ECO:0000256" key="1">
    <source>
        <dbReference type="ARBA" id="ARBA00011073"/>
    </source>
</evidence>
<dbReference type="GO" id="GO:0006508">
    <property type="term" value="P:proteolysis"/>
    <property type="evidence" value="ECO:0007669"/>
    <property type="project" value="UniProtKB-KW"/>
</dbReference>
<dbReference type="SUPFAM" id="SSF52743">
    <property type="entry name" value="Subtilisin-like"/>
    <property type="match status" value="1"/>
</dbReference>
<keyword evidence="4" id="KW-0378">Hydrolase</keyword>
<proteinExistence type="inferred from homology"/>
<dbReference type="AlphaFoldDB" id="A0A438F921"/>
<gene>
    <name evidence="4" type="primary">SBT4.3_3</name>
    <name evidence="4" type="ORF">CK203_072452</name>
</gene>
<sequence length="146" mass="15539">MLSSFKELLTSIEGQDWTENVKEKGLLFYKWKQEHGNSTTKGLISHLASVVGASLSIKSDVLQEEAPDDFVRDMVGHGSHTASTAAANQVNTASFSGLAQGAARGGVPSAMVAFSKVCHASECEDADILAAFDYAIVDGLTSFQFH</sequence>
<evidence type="ECO:0000256" key="2">
    <source>
        <dbReference type="ARBA" id="ARBA00022729"/>
    </source>
</evidence>
<feature type="domain" description="Peptidase S8/S53" evidence="3">
    <location>
        <begin position="63"/>
        <end position="136"/>
    </location>
</feature>
<dbReference type="PANTHER" id="PTHR10795">
    <property type="entry name" value="PROPROTEIN CONVERTASE SUBTILISIN/KEXIN"/>
    <property type="match status" value="1"/>
</dbReference>
<keyword evidence="4" id="KW-0645">Protease</keyword>
<evidence type="ECO:0000259" key="3">
    <source>
        <dbReference type="Pfam" id="PF00082"/>
    </source>
</evidence>
<dbReference type="InterPro" id="IPR045051">
    <property type="entry name" value="SBT"/>
</dbReference>
<dbReference type="Gene3D" id="3.40.50.200">
    <property type="entry name" value="Peptidase S8/S53 domain"/>
    <property type="match status" value="1"/>
</dbReference>
<reference evidence="4 5" key="1">
    <citation type="journal article" date="2018" name="PLoS Genet.">
        <title>Population sequencing reveals clonal diversity and ancestral inbreeding in the grapevine cultivar Chardonnay.</title>
        <authorList>
            <person name="Roach M.J."/>
            <person name="Johnson D.L."/>
            <person name="Bohlmann J."/>
            <person name="van Vuuren H.J."/>
            <person name="Jones S.J."/>
            <person name="Pretorius I.S."/>
            <person name="Schmidt S.A."/>
            <person name="Borneman A.R."/>
        </authorList>
    </citation>
    <scope>NUCLEOTIDE SEQUENCE [LARGE SCALE GENOMIC DNA]</scope>
    <source>
        <strain evidence="5">cv. Chardonnay</strain>
        <tissue evidence="4">Leaf</tissue>
    </source>
</reference>
<evidence type="ECO:0000313" key="5">
    <source>
        <dbReference type="Proteomes" id="UP000288805"/>
    </source>
</evidence>
<dbReference type="InterPro" id="IPR036852">
    <property type="entry name" value="Peptidase_S8/S53_dom_sf"/>
</dbReference>
<dbReference type="EMBL" id="QGNW01001077">
    <property type="protein sequence ID" value="RVW56456.1"/>
    <property type="molecule type" value="Genomic_DNA"/>
</dbReference>
<name>A0A438F921_VITVI</name>
<dbReference type="Pfam" id="PF00082">
    <property type="entry name" value="Peptidase_S8"/>
    <property type="match status" value="1"/>
</dbReference>
<dbReference type="Proteomes" id="UP000288805">
    <property type="component" value="Unassembled WGS sequence"/>
</dbReference>
<comment type="similarity">
    <text evidence="1">Belongs to the peptidase S8 family.</text>
</comment>
<keyword evidence="2" id="KW-0732">Signal</keyword>